<comment type="caution">
    <text evidence="10">The sequence shown here is derived from an EMBL/GenBank/DDBJ whole genome shotgun (WGS) entry which is preliminary data.</text>
</comment>
<feature type="domain" description="Response regulatory" evidence="9">
    <location>
        <begin position="29"/>
        <end position="146"/>
    </location>
</feature>
<dbReference type="PROSITE" id="PS50110">
    <property type="entry name" value="RESPONSE_REGULATORY"/>
    <property type="match status" value="1"/>
</dbReference>
<evidence type="ECO:0000256" key="3">
    <source>
        <dbReference type="ARBA" id="ARBA00022553"/>
    </source>
</evidence>
<dbReference type="PROSITE" id="PS50109">
    <property type="entry name" value="HIS_KIN"/>
    <property type="match status" value="1"/>
</dbReference>
<evidence type="ECO:0000256" key="2">
    <source>
        <dbReference type="ARBA" id="ARBA00012438"/>
    </source>
</evidence>
<keyword evidence="3 6" id="KW-0597">Phosphoprotein</keyword>
<evidence type="ECO:0000259" key="9">
    <source>
        <dbReference type="PROSITE" id="PS50110"/>
    </source>
</evidence>
<dbReference type="EMBL" id="VEWN01000007">
    <property type="protein sequence ID" value="KAA1055177.1"/>
    <property type="molecule type" value="Genomic_DNA"/>
</dbReference>
<dbReference type="Pfam" id="PF02518">
    <property type="entry name" value="HATPase_c"/>
    <property type="match status" value="1"/>
</dbReference>
<dbReference type="SMART" id="SM00388">
    <property type="entry name" value="HisKA"/>
    <property type="match status" value="1"/>
</dbReference>
<dbReference type="InterPro" id="IPR003661">
    <property type="entry name" value="HisK_dim/P_dom"/>
</dbReference>
<dbReference type="CDD" id="cd00075">
    <property type="entry name" value="HATPase"/>
    <property type="match status" value="1"/>
</dbReference>
<accession>A0A5B0KR73</accession>
<dbReference type="PANTHER" id="PTHR43047">
    <property type="entry name" value="TWO-COMPONENT HISTIDINE PROTEIN KINASE"/>
    <property type="match status" value="1"/>
</dbReference>
<dbReference type="AlphaFoldDB" id="A0A5B0KR73"/>
<protein>
    <recommendedName>
        <fullName evidence="2">histidine kinase</fullName>
        <ecNumber evidence="2">2.7.13.3</ecNumber>
    </recommendedName>
</protein>
<evidence type="ECO:0000256" key="4">
    <source>
        <dbReference type="ARBA" id="ARBA00022679"/>
    </source>
</evidence>
<feature type="modified residue" description="4-aspartylphosphate" evidence="6">
    <location>
        <position position="79"/>
    </location>
</feature>
<dbReference type="Proteomes" id="UP000325333">
    <property type="component" value="Unassembled WGS sequence"/>
</dbReference>
<dbReference type="PANTHER" id="PTHR43047:SF72">
    <property type="entry name" value="OSMOSENSING HISTIDINE PROTEIN KINASE SLN1"/>
    <property type="match status" value="1"/>
</dbReference>
<dbReference type="SUPFAM" id="SSF52172">
    <property type="entry name" value="CheY-like"/>
    <property type="match status" value="1"/>
</dbReference>
<dbReference type="SMART" id="SM00448">
    <property type="entry name" value="REC"/>
    <property type="match status" value="1"/>
</dbReference>
<dbReference type="SUPFAM" id="SSF55874">
    <property type="entry name" value="ATPase domain of HSP90 chaperone/DNA topoisomerase II/histidine kinase"/>
    <property type="match status" value="1"/>
</dbReference>
<evidence type="ECO:0000256" key="1">
    <source>
        <dbReference type="ARBA" id="ARBA00000085"/>
    </source>
</evidence>
<name>A0A5B0KR73_9PROT</name>
<reference evidence="10 11" key="1">
    <citation type="submission" date="2019-07" db="EMBL/GenBank/DDBJ databases">
        <title>Genome sequencing of the stress-tolerant strain Azospirillum brasilense Az19.</title>
        <authorList>
            <person name="Maroniche G.A."/>
            <person name="Garcia J.E."/>
            <person name="Pagnussat L."/>
            <person name="Amenta M."/>
            <person name="Creus C.M."/>
        </authorList>
    </citation>
    <scope>NUCLEOTIDE SEQUENCE [LARGE SCALE GENOMIC DNA]</scope>
    <source>
        <strain evidence="10 11">Az19</strain>
    </source>
</reference>
<evidence type="ECO:0000259" key="8">
    <source>
        <dbReference type="PROSITE" id="PS50109"/>
    </source>
</evidence>
<proteinExistence type="predicted"/>
<dbReference type="InterPro" id="IPR036890">
    <property type="entry name" value="HATPase_C_sf"/>
</dbReference>
<dbReference type="Gene3D" id="3.30.565.10">
    <property type="entry name" value="Histidine kinase-like ATPase, C-terminal domain"/>
    <property type="match status" value="1"/>
</dbReference>
<keyword evidence="7" id="KW-0175">Coiled coil</keyword>
<dbReference type="GO" id="GO:0005886">
    <property type="term" value="C:plasma membrane"/>
    <property type="evidence" value="ECO:0007669"/>
    <property type="project" value="TreeGrafter"/>
</dbReference>
<evidence type="ECO:0000256" key="7">
    <source>
        <dbReference type="SAM" id="Coils"/>
    </source>
</evidence>
<dbReference type="InterPro" id="IPR036097">
    <property type="entry name" value="HisK_dim/P_sf"/>
</dbReference>
<dbReference type="SMART" id="SM00387">
    <property type="entry name" value="HATPase_c"/>
    <property type="match status" value="1"/>
</dbReference>
<dbReference type="InterPro" id="IPR004358">
    <property type="entry name" value="Sig_transdc_His_kin-like_C"/>
</dbReference>
<keyword evidence="4" id="KW-0808">Transferase</keyword>
<dbReference type="Gene3D" id="3.40.50.2300">
    <property type="match status" value="1"/>
</dbReference>
<dbReference type="SUPFAM" id="SSF47384">
    <property type="entry name" value="Homodimeric domain of signal transducing histidine kinase"/>
    <property type="match status" value="1"/>
</dbReference>
<dbReference type="InterPro" id="IPR011006">
    <property type="entry name" value="CheY-like_superfamily"/>
</dbReference>
<sequence length="426" mass="46739">MVRPTGRDGSAMTRSALDPTLAREVKDAAILIVDDNASNVELVRDILIHEGYTAVRGETDPRRVPALCEAQRFDLLLIDIRMPHMSGFDLMERVNALYGDDVVPILVLTAHTDQETRRRSLELGANDFLTKPFIAWELLHRVRSVLEIRKLYQRAAEQNRGLERRVSERTAELSAALEAARQADRAKLDFLSVTSHELRTPLNAIIGFAEVLSSEAHGPLGHRDYLDYVRLIEESGKALLGMVNNILDFTRGSGGIDLAESTIDLPTLLIHCIDLLGPKAQAKSQTITLQPGPPVTLRADQRRLGEMVVHLLDNAVKFGHRNGRVAVRIALQGGMVAITVADDGPGVPPEIVDHLFRPFIQGERSLVRQHEGIGLGLPIVRRFAQLHGGNVELDSAPGRGTTVTILLPAARLTAPPIAGLKESRAQ</sequence>
<dbReference type="GO" id="GO:0009927">
    <property type="term" value="F:histidine phosphotransfer kinase activity"/>
    <property type="evidence" value="ECO:0007669"/>
    <property type="project" value="TreeGrafter"/>
</dbReference>
<dbReference type="GO" id="GO:0000155">
    <property type="term" value="F:phosphorelay sensor kinase activity"/>
    <property type="evidence" value="ECO:0007669"/>
    <property type="project" value="InterPro"/>
</dbReference>
<keyword evidence="5" id="KW-0418">Kinase</keyword>
<organism evidence="10 11">
    <name type="scientific">Azospirillum argentinense</name>
    <dbReference type="NCBI Taxonomy" id="2970906"/>
    <lineage>
        <taxon>Bacteria</taxon>
        <taxon>Pseudomonadati</taxon>
        <taxon>Pseudomonadota</taxon>
        <taxon>Alphaproteobacteria</taxon>
        <taxon>Rhodospirillales</taxon>
        <taxon>Azospirillaceae</taxon>
        <taxon>Azospirillum</taxon>
    </lineage>
</organism>
<feature type="domain" description="Histidine kinase" evidence="8">
    <location>
        <begin position="193"/>
        <end position="411"/>
    </location>
</feature>
<dbReference type="InterPro" id="IPR001789">
    <property type="entry name" value="Sig_transdc_resp-reg_receiver"/>
</dbReference>
<gene>
    <name evidence="10" type="ORF">FH063_005739</name>
</gene>
<dbReference type="EC" id="2.7.13.3" evidence="2"/>
<dbReference type="CDD" id="cd17551">
    <property type="entry name" value="REC_RpfG-like"/>
    <property type="match status" value="1"/>
</dbReference>
<dbReference type="InterPro" id="IPR005467">
    <property type="entry name" value="His_kinase_dom"/>
</dbReference>
<evidence type="ECO:0000256" key="6">
    <source>
        <dbReference type="PROSITE-ProRule" id="PRU00169"/>
    </source>
</evidence>
<dbReference type="PRINTS" id="PR00344">
    <property type="entry name" value="BCTRLSENSOR"/>
</dbReference>
<evidence type="ECO:0000256" key="5">
    <source>
        <dbReference type="ARBA" id="ARBA00022777"/>
    </source>
</evidence>
<dbReference type="InterPro" id="IPR003594">
    <property type="entry name" value="HATPase_dom"/>
</dbReference>
<dbReference type="Pfam" id="PF00072">
    <property type="entry name" value="Response_reg"/>
    <property type="match status" value="1"/>
</dbReference>
<feature type="coiled-coil region" evidence="7">
    <location>
        <begin position="145"/>
        <end position="172"/>
    </location>
</feature>
<comment type="catalytic activity">
    <reaction evidence="1">
        <text>ATP + protein L-histidine = ADP + protein N-phospho-L-histidine.</text>
        <dbReference type="EC" id="2.7.13.3"/>
    </reaction>
</comment>
<dbReference type="Gene3D" id="1.10.287.130">
    <property type="match status" value="1"/>
</dbReference>
<dbReference type="Pfam" id="PF00512">
    <property type="entry name" value="HisKA"/>
    <property type="match status" value="1"/>
</dbReference>
<evidence type="ECO:0000313" key="10">
    <source>
        <dbReference type="EMBL" id="KAA1055177.1"/>
    </source>
</evidence>
<dbReference type="CDD" id="cd00082">
    <property type="entry name" value="HisKA"/>
    <property type="match status" value="1"/>
</dbReference>
<evidence type="ECO:0000313" key="11">
    <source>
        <dbReference type="Proteomes" id="UP000325333"/>
    </source>
</evidence>